<comment type="caution">
    <text evidence="1">The sequence shown here is derived from an EMBL/GenBank/DDBJ whole genome shotgun (WGS) entry which is preliminary data.</text>
</comment>
<reference evidence="1 2" key="1">
    <citation type="submission" date="2016-03" db="EMBL/GenBank/DDBJ databases">
        <title>Cyphomyrmex costatus WGS genome.</title>
        <authorList>
            <person name="Nygaard S."/>
            <person name="Hu H."/>
            <person name="Boomsma J."/>
            <person name="Zhang G."/>
        </authorList>
    </citation>
    <scope>NUCLEOTIDE SEQUENCE [LARGE SCALE GENOMIC DNA]</scope>
    <source>
        <strain evidence="1">MS0001</strain>
        <tissue evidence="1">Whole body</tissue>
    </source>
</reference>
<sequence>MMLGTKLQEVYEGAIRFFFAQVAPQFVPRHVMGDYELGMRGALQALWPSANFHGCFFHYYQALRKQAIGKKHRLKDLIDHEDGHRRILHKFMALALLPPTRIEEGLRVLVSAMTDDVGSHWSTFVEYYERQ</sequence>
<dbReference type="AlphaFoldDB" id="A0A151K2D6"/>
<dbReference type="Proteomes" id="UP000078542">
    <property type="component" value="Unassembled WGS sequence"/>
</dbReference>
<gene>
    <name evidence="1" type="ORF">ALC62_09848</name>
</gene>
<accession>A0A151K2D6</accession>
<keyword evidence="2" id="KW-1185">Reference proteome</keyword>
<dbReference type="STRING" id="456900.A0A151K2D6"/>
<evidence type="ECO:0000313" key="2">
    <source>
        <dbReference type="Proteomes" id="UP000078542"/>
    </source>
</evidence>
<evidence type="ECO:0000313" key="1">
    <source>
        <dbReference type="EMBL" id="KYN50286.1"/>
    </source>
</evidence>
<name>A0A151K2D6_9HYME</name>
<proteinExistence type="predicted"/>
<evidence type="ECO:0008006" key="3">
    <source>
        <dbReference type="Google" id="ProtNLM"/>
    </source>
</evidence>
<dbReference type="EMBL" id="LKEX01018861">
    <property type="protein sequence ID" value="KYN50286.1"/>
    <property type="molecule type" value="Genomic_DNA"/>
</dbReference>
<organism evidence="1 2">
    <name type="scientific">Cyphomyrmex costatus</name>
    <dbReference type="NCBI Taxonomy" id="456900"/>
    <lineage>
        <taxon>Eukaryota</taxon>
        <taxon>Metazoa</taxon>
        <taxon>Ecdysozoa</taxon>
        <taxon>Arthropoda</taxon>
        <taxon>Hexapoda</taxon>
        <taxon>Insecta</taxon>
        <taxon>Pterygota</taxon>
        <taxon>Neoptera</taxon>
        <taxon>Endopterygota</taxon>
        <taxon>Hymenoptera</taxon>
        <taxon>Apocrita</taxon>
        <taxon>Aculeata</taxon>
        <taxon>Formicoidea</taxon>
        <taxon>Formicidae</taxon>
        <taxon>Myrmicinae</taxon>
        <taxon>Cyphomyrmex</taxon>
    </lineage>
</organism>
<protein>
    <recommendedName>
        <fullName evidence="3">MULE transposase domain-containing protein</fullName>
    </recommendedName>
</protein>